<keyword evidence="1" id="KW-0812">Transmembrane</keyword>
<keyword evidence="1" id="KW-0472">Membrane</keyword>
<name>A0A5C6E438_9BACT</name>
<gene>
    <name evidence="3" type="ORF">Poly51_48720</name>
    <name evidence="2" type="ORF">Poly51_62040</name>
</gene>
<comment type="caution">
    <text evidence="2">The sequence shown here is derived from an EMBL/GenBank/DDBJ whole genome shotgun (WGS) entry which is preliminary data.</text>
</comment>
<reference evidence="2 4" key="1">
    <citation type="submission" date="2019-02" db="EMBL/GenBank/DDBJ databases">
        <title>Deep-cultivation of Planctomycetes and their phenomic and genomic characterization uncovers novel biology.</title>
        <authorList>
            <person name="Wiegand S."/>
            <person name="Jogler M."/>
            <person name="Boedeker C."/>
            <person name="Pinto D."/>
            <person name="Vollmers J."/>
            <person name="Rivas-Marin E."/>
            <person name="Kohn T."/>
            <person name="Peeters S.H."/>
            <person name="Heuer A."/>
            <person name="Rast P."/>
            <person name="Oberbeckmann S."/>
            <person name="Bunk B."/>
            <person name="Jeske O."/>
            <person name="Meyerdierks A."/>
            <person name="Storesund J.E."/>
            <person name="Kallscheuer N."/>
            <person name="Luecker S."/>
            <person name="Lage O.M."/>
            <person name="Pohl T."/>
            <person name="Merkel B.J."/>
            <person name="Hornburger P."/>
            <person name="Mueller R.-W."/>
            <person name="Bruemmer F."/>
            <person name="Labrenz M."/>
            <person name="Spormann A.M."/>
            <person name="Op Den Camp H."/>
            <person name="Overmann J."/>
            <person name="Amann R."/>
            <person name="Jetten M.S.M."/>
            <person name="Mascher T."/>
            <person name="Medema M.H."/>
            <person name="Devos D.P."/>
            <person name="Kaster A.-K."/>
            <person name="Ovreas L."/>
            <person name="Rohde M."/>
            <person name="Galperin M.Y."/>
            <person name="Jogler C."/>
        </authorList>
    </citation>
    <scope>NUCLEOTIDE SEQUENCE [LARGE SCALE GENOMIC DNA]</scope>
    <source>
        <strain evidence="2 4">Poly51</strain>
    </source>
</reference>
<dbReference type="Proteomes" id="UP000318288">
    <property type="component" value="Unassembled WGS sequence"/>
</dbReference>
<evidence type="ECO:0000313" key="3">
    <source>
        <dbReference type="EMBL" id="TWU48968.1"/>
    </source>
</evidence>
<evidence type="ECO:0000256" key="1">
    <source>
        <dbReference type="SAM" id="Phobius"/>
    </source>
</evidence>
<feature type="transmembrane region" description="Helical" evidence="1">
    <location>
        <begin position="85"/>
        <end position="104"/>
    </location>
</feature>
<organism evidence="2 4">
    <name type="scientific">Rubripirellula tenax</name>
    <dbReference type="NCBI Taxonomy" id="2528015"/>
    <lineage>
        <taxon>Bacteria</taxon>
        <taxon>Pseudomonadati</taxon>
        <taxon>Planctomycetota</taxon>
        <taxon>Planctomycetia</taxon>
        <taxon>Pirellulales</taxon>
        <taxon>Pirellulaceae</taxon>
        <taxon>Rubripirellula</taxon>
    </lineage>
</organism>
<dbReference type="EMBL" id="SJPW01000014">
    <property type="protein sequence ID" value="TWU43682.1"/>
    <property type="molecule type" value="Genomic_DNA"/>
</dbReference>
<protein>
    <submittedName>
        <fullName evidence="2">Uncharacterized protein</fullName>
    </submittedName>
</protein>
<evidence type="ECO:0000313" key="4">
    <source>
        <dbReference type="Proteomes" id="UP000318288"/>
    </source>
</evidence>
<dbReference type="AlphaFoldDB" id="A0A5C6E438"/>
<dbReference type="EMBL" id="SJPW01000006">
    <property type="protein sequence ID" value="TWU48968.1"/>
    <property type="molecule type" value="Genomic_DNA"/>
</dbReference>
<feature type="transmembrane region" description="Helical" evidence="1">
    <location>
        <begin position="110"/>
        <end position="129"/>
    </location>
</feature>
<proteinExistence type="predicted"/>
<keyword evidence="4" id="KW-1185">Reference proteome</keyword>
<keyword evidence="1" id="KW-1133">Transmembrane helix</keyword>
<accession>A0A5C6E438</accession>
<feature type="transmembrane region" description="Helical" evidence="1">
    <location>
        <begin position="55"/>
        <end position="73"/>
    </location>
</feature>
<evidence type="ECO:0000313" key="2">
    <source>
        <dbReference type="EMBL" id="TWU43682.1"/>
    </source>
</evidence>
<sequence>MPTRRIMIERLIRVVLATFAVVLFSAAYTRTPLDSLNELFAVVAYLPISLSRDPLLLVPLLVANAALFALVMIAQTKQLYPIFRCYTYAGIAYATGMYLIRTGYNFPVAGLFYGPLFGWLVAVVHNHFGSRICSSLHNRLQRTSPIDSHS</sequence>